<keyword evidence="3 8" id="KW-0547">Nucleotide-binding</keyword>
<dbReference type="InterPro" id="IPR003136">
    <property type="entry name" value="Cytidylate_kin"/>
</dbReference>
<proteinExistence type="inferred from homology"/>
<comment type="similarity">
    <text evidence="1 8">Belongs to the cytidylate kinase family. Type 1 subfamily.</text>
</comment>
<evidence type="ECO:0000256" key="6">
    <source>
        <dbReference type="ARBA" id="ARBA00047615"/>
    </source>
</evidence>
<dbReference type="Pfam" id="PF02224">
    <property type="entry name" value="Cytidylate_kin"/>
    <property type="match status" value="1"/>
</dbReference>
<dbReference type="EC" id="2.7.4.25" evidence="8"/>
<evidence type="ECO:0000256" key="2">
    <source>
        <dbReference type="ARBA" id="ARBA00022679"/>
    </source>
</evidence>
<comment type="catalytic activity">
    <reaction evidence="7 8">
        <text>CMP + ATP = CDP + ADP</text>
        <dbReference type="Rhea" id="RHEA:11600"/>
        <dbReference type="ChEBI" id="CHEBI:30616"/>
        <dbReference type="ChEBI" id="CHEBI:58069"/>
        <dbReference type="ChEBI" id="CHEBI:60377"/>
        <dbReference type="ChEBI" id="CHEBI:456216"/>
        <dbReference type="EC" id="2.7.4.25"/>
    </reaction>
</comment>
<organism evidence="10 11">
    <name type="scientific">Amycolatopsis samaneae</name>
    <dbReference type="NCBI Taxonomy" id="664691"/>
    <lineage>
        <taxon>Bacteria</taxon>
        <taxon>Bacillati</taxon>
        <taxon>Actinomycetota</taxon>
        <taxon>Actinomycetes</taxon>
        <taxon>Pseudonocardiales</taxon>
        <taxon>Pseudonocardiaceae</taxon>
        <taxon>Amycolatopsis</taxon>
    </lineage>
</organism>
<evidence type="ECO:0000256" key="8">
    <source>
        <dbReference type="HAMAP-Rule" id="MF_00238"/>
    </source>
</evidence>
<keyword evidence="5 8" id="KW-0067">ATP-binding</keyword>
<sequence length="213" mass="22993">MAVDGPAAAGKTTASLRLARAFGMSYLESGRAYRVLAYEALRNNINPTDQAAMLALCAAVGGRSRAELLGLNRYTSGELRTTEVGRVVSAVAKIAELRTRVTNTLRAWAAGNRRSIVEGRDIGTVVFPSAALKFYLTASVETRAARRVAQEESGTYQEVLADVLRRDQADLTRAASPLRQAPDAILIDTTTLTVDQVVDRMSHRCRDVGLTVP</sequence>
<evidence type="ECO:0000256" key="3">
    <source>
        <dbReference type="ARBA" id="ARBA00022741"/>
    </source>
</evidence>
<dbReference type="NCBIfam" id="TIGR00017">
    <property type="entry name" value="cmk"/>
    <property type="match status" value="1"/>
</dbReference>
<dbReference type="Proteomes" id="UP001597419">
    <property type="component" value="Unassembled WGS sequence"/>
</dbReference>
<gene>
    <name evidence="8 10" type="primary">cmk</name>
    <name evidence="10" type="ORF">ACFSYJ_06300</name>
</gene>
<dbReference type="RefSeq" id="WP_345395255.1">
    <property type="nucleotide sequence ID" value="NZ_BAABHG010000007.1"/>
</dbReference>
<reference evidence="11" key="1">
    <citation type="journal article" date="2019" name="Int. J. Syst. Evol. Microbiol.">
        <title>The Global Catalogue of Microorganisms (GCM) 10K type strain sequencing project: providing services to taxonomists for standard genome sequencing and annotation.</title>
        <authorList>
            <consortium name="The Broad Institute Genomics Platform"/>
            <consortium name="The Broad Institute Genome Sequencing Center for Infectious Disease"/>
            <person name="Wu L."/>
            <person name="Ma J."/>
        </authorList>
    </citation>
    <scope>NUCLEOTIDE SEQUENCE [LARGE SCALE GENOMIC DNA]</scope>
    <source>
        <strain evidence="11">CGMCC 4.7643</strain>
    </source>
</reference>
<feature type="domain" description="Cytidylate kinase" evidence="9">
    <location>
        <begin position="2"/>
        <end position="203"/>
    </location>
</feature>
<comment type="subcellular location">
    <subcellularLocation>
        <location evidence="8">Cytoplasm</location>
    </subcellularLocation>
</comment>
<dbReference type="GO" id="GO:0016301">
    <property type="term" value="F:kinase activity"/>
    <property type="evidence" value="ECO:0007669"/>
    <property type="project" value="UniProtKB-KW"/>
</dbReference>
<keyword evidence="11" id="KW-1185">Reference proteome</keyword>
<dbReference type="InterPro" id="IPR027417">
    <property type="entry name" value="P-loop_NTPase"/>
</dbReference>
<comment type="caution">
    <text evidence="10">The sequence shown here is derived from an EMBL/GenBank/DDBJ whole genome shotgun (WGS) entry which is preliminary data.</text>
</comment>
<dbReference type="EMBL" id="JBHUKU010000003">
    <property type="protein sequence ID" value="MFD2458198.1"/>
    <property type="molecule type" value="Genomic_DNA"/>
</dbReference>
<feature type="binding site" evidence="8">
    <location>
        <begin position="5"/>
        <end position="13"/>
    </location>
    <ligand>
        <name>ATP</name>
        <dbReference type="ChEBI" id="CHEBI:30616"/>
    </ligand>
</feature>
<dbReference type="InterPro" id="IPR011994">
    <property type="entry name" value="Cytidylate_kinase_dom"/>
</dbReference>
<accession>A0ABW5GBC7</accession>
<comment type="catalytic activity">
    <reaction evidence="6 8">
        <text>dCMP + ATP = dCDP + ADP</text>
        <dbReference type="Rhea" id="RHEA:25094"/>
        <dbReference type="ChEBI" id="CHEBI:30616"/>
        <dbReference type="ChEBI" id="CHEBI:57566"/>
        <dbReference type="ChEBI" id="CHEBI:58593"/>
        <dbReference type="ChEBI" id="CHEBI:456216"/>
        <dbReference type="EC" id="2.7.4.25"/>
    </reaction>
</comment>
<evidence type="ECO:0000313" key="11">
    <source>
        <dbReference type="Proteomes" id="UP001597419"/>
    </source>
</evidence>
<evidence type="ECO:0000313" key="10">
    <source>
        <dbReference type="EMBL" id="MFD2458198.1"/>
    </source>
</evidence>
<evidence type="ECO:0000256" key="7">
    <source>
        <dbReference type="ARBA" id="ARBA00048478"/>
    </source>
</evidence>
<dbReference type="Gene3D" id="3.40.50.300">
    <property type="entry name" value="P-loop containing nucleotide triphosphate hydrolases"/>
    <property type="match status" value="1"/>
</dbReference>
<name>A0ABW5GBC7_9PSEU</name>
<protein>
    <recommendedName>
        <fullName evidence="8">Cytidylate kinase</fullName>
        <shortName evidence="8">CK</shortName>
        <ecNumber evidence="8">2.7.4.25</ecNumber>
    </recommendedName>
    <alternativeName>
        <fullName evidence="8">Cytidine monophosphate kinase</fullName>
        <shortName evidence="8">CMP kinase</shortName>
    </alternativeName>
</protein>
<dbReference type="CDD" id="cd02020">
    <property type="entry name" value="CMPK"/>
    <property type="match status" value="1"/>
</dbReference>
<evidence type="ECO:0000256" key="5">
    <source>
        <dbReference type="ARBA" id="ARBA00022840"/>
    </source>
</evidence>
<evidence type="ECO:0000256" key="1">
    <source>
        <dbReference type="ARBA" id="ARBA00009427"/>
    </source>
</evidence>
<keyword evidence="2 8" id="KW-0808">Transferase</keyword>
<dbReference type="SUPFAM" id="SSF52540">
    <property type="entry name" value="P-loop containing nucleoside triphosphate hydrolases"/>
    <property type="match status" value="1"/>
</dbReference>
<evidence type="ECO:0000256" key="4">
    <source>
        <dbReference type="ARBA" id="ARBA00022777"/>
    </source>
</evidence>
<evidence type="ECO:0000259" key="9">
    <source>
        <dbReference type="Pfam" id="PF02224"/>
    </source>
</evidence>
<keyword evidence="4 8" id="KW-0418">Kinase</keyword>
<dbReference type="HAMAP" id="MF_00238">
    <property type="entry name" value="Cytidyl_kinase_type1"/>
    <property type="match status" value="1"/>
</dbReference>
<keyword evidence="8" id="KW-0963">Cytoplasm</keyword>